<organism evidence="1 2">
    <name type="scientific">Brachionus calyciflorus</name>
    <dbReference type="NCBI Taxonomy" id="104777"/>
    <lineage>
        <taxon>Eukaryota</taxon>
        <taxon>Metazoa</taxon>
        <taxon>Spiralia</taxon>
        <taxon>Gnathifera</taxon>
        <taxon>Rotifera</taxon>
        <taxon>Eurotatoria</taxon>
        <taxon>Monogononta</taxon>
        <taxon>Pseudotrocha</taxon>
        <taxon>Ploima</taxon>
        <taxon>Brachionidae</taxon>
        <taxon>Brachionus</taxon>
    </lineage>
</organism>
<proteinExistence type="predicted"/>
<evidence type="ECO:0000313" key="2">
    <source>
        <dbReference type="Proteomes" id="UP000663879"/>
    </source>
</evidence>
<name>A0A814E3U3_9BILA</name>
<comment type="caution">
    <text evidence="1">The sequence shown here is derived from an EMBL/GenBank/DDBJ whole genome shotgun (WGS) entry which is preliminary data.</text>
</comment>
<evidence type="ECO:0000313" key="1">
    <source>
        <dbReference type="EMBL" id="CAF0962652.1"/>
    </source>
</evidence>
<sequence>MAWCPYRKHEIKRIEKVEQRATKLVPALRNKIYCERLNILGLTSLEDRRVRGDLIQYELPFEVKIQPTINGFKNQLYKQNQIEKSMIQLHVP</sequence>
<keyword evidence="2" id="KW-1185">Reference proteome</keyword>
<dbReference type="Proteomes" id="UP000663879">
    <property type="component" value="Unassembled WGS sequence"/>
</dbReference>
<gene>
    <name evidence="1" type="ORF">OXX778_LOCUS14531</name>
</gene>
<dbReference type="AlphaFoldDB" id="A0A814E3U3"/>
<protein>
    <submittedName>
        <fullName evidence="1">Uncharacterized protein</fullName>
    </submittedName>
</protein>
<reference evidence="1" key="1">
    <citation type="submission" date="2021-02" db="EMBL/GenBank/DDBJ databases">
        <authorList>
            <person name="Nowell W R."/>
        </authorList>
    </citation>
    <scope>NUCLEOTIDE SEQUENCE</scope>
    <source>
        <strain evidence="1">Ploen Becks lab</strain>
    </source>
</reference>
<accession>A0A814E3U3</accession>
<dbReference type="EMBL" id="CAJNOC010003009">
    <property type="protein sequence ID" value="CAF0962652.1"/>
    <property type="molecule type" value="Genomic_DNA"/>
</dbReference>
<dbReference type="OrthoDB" id="6138683at2759"/>